<dbReference type="Proteomes" id="UP000249818">
    <property type="component" value="Chromosome BARAN1"/>
</dbReference>
<organism evidence="2 3">
    <name type="scientific">Candidatus Bipolaricaulis anaerobius</name>
    <dbReference type="NCBI Taxonomy" id="2026885"/>
    <lineage>
        <taxon>Bacteria</taxon>
        <taxon>Candidatus Bipolaricaulota</taxon>
        <taxon>Candidatus Bipolaricaulia</taxon>
        <taxon>Candidatus Bipolaricaulales</taxon>
        <taxon>Candidatus Bipolaricaulaceae</taxon>
        <taxon>Candidatus Bipolaricaulis</taxon>
    </lineage>
</organism>
<proteinExistence type="predicted"/>
<evidence type="ECO:0000313" key="2">
    <source>
        <dbReference type="EMBL" id="SQD92481.1"/>
    </source>
</evidence>
<dbReference type="RefSeq" id="WP_122030694.1">
    <property type="nucleotide sequence ID" value="NZ_LS483254.1"/>
</dbReference>
<sequence>MELRILDGADSIGGTKVFLHTGASRLLLDFGINYKRFGLYFEEYLKPRSSQGLADLWQLGLIPPCPDLYRPDLWVEGFAPAGDDLAVELILLSHPHMDHCGLLGVVRPEIPVGASPRGWAVLKAIQDAGKSEFYAETAYVVPRVPQSRRALTAAGVKERPAQGREIRFIGGEAGPELREFLSSSPSPSGRGLEPAGIHGFAGRVGGYEVRAFPVDHSVPGALAYAVETDRGWVVYTGDLRRHGTEGETTRRFIEEARALRPALLLSEGTRAGRAEGECTTEEQVQARAHDIVVRGKGRLVLADFSPRHVERLTAFLAIAAATDRRLAILAKDMYLLEALARCGGMEGVVGSPHLVVYDDVVVKPDIWNRDLRERHRARLVGPDEVRADPGGFLLAFSFWDLKNLLDIRPTGGVYIYSSSEAYGEEQAIDMHRLWNWLQLFGFEVHGFAVDGHGELSFGGGLHASGHASGEELLAMAREIRPRILVPLHTERPDLFVTGLRGEPIEVRLIPNGGSLSL</sequence>
<feature type="domain" description="Metallo-beta-lactamase" evidence="1">
    <location>
        <begin position="13"/>
        <end position="296"/>
    </location>
</feature>
<dbReference type="InterPro" id="IPR011108">
    <property type="entry name" value="RMMBL"/>
</dbReference>
<dbReference type="Pfam" id="PF07521">
    <property type="entry name" value="RMMBL"/>
    <property type="match status" value="1"/>
</dbReference>
<reference evidence="3" key="1">
    <citation type="submission" date="2018-05" db="EMBL/GenBank/DDBJ databases">
        <authorList>
            <person name="Hao L."/>
        </authorList>
    </citation>
    <scope>NUCLEOTIDE SEQUENCE [LARGE SCALE GENOMIC DNA]</scope>
</reference>
<dbReference type="Gene3D" id="3.60.15.10">
    <property type="entry name" value="Ribonuclease Z/Hydroxyacylglutathione hydrolase-like"/>
    <property type="match status" value="1"/>
</dbReference>
<gene>
    <name evidence="2" type="ORF">BARAN1_0457</name>
</gene>
<dbReference type="AlphaFoldDB" id="A0A2X3KIQ6"/>
<dbReference type="EMBL" id="LS483254">
    <property type="protein sequence ID" value="SQD92481.1"/>
    <property type="molecule type" value="Genomic_DNA"/>
</dbReference>
<evidence type="ECO:0000259" key="1">
    <source>
        <dbReference type="SMART" id="SM00849"/>
    </source>
</evidence>
<dbReference type="InterPro" id="IPR001279">
    <property type="entry name" value="Metallo-B-lactamas"/>
</dbReference>
<dbReference type="SUPFAM" id="SSF56281">
    <property type="entry name" value="Metallo-hydrolase/oxidoreductase"/>
    <property type="match status" value="1"/>
</dbReference>
<dbReference type="PANTHER" id="PTHR43694">
    <property type="entry name" value="RIBONUCLEASE J"/>
    <property type="match status" value="1"/>
</dbReference>
<name>A0A2X3KIQ6_9BACT</name>
<dbReference type="OrthoDB" id="9803916at2"/>
<dbReference type="SMART" id="SM00849">
    <property type="entry name" value="Lactamase_B"/>
    <property type="match status" value="1"/>
</dbReference>
<dbReference type="KEGG" id="bana:BARAN1_0457"/>
<evidence type="ECO:0000313" key="3">
    <source>
        <dbReference type="Proteomes" id="UP000249818"/>
    </source>
</evidence>
<accession>A0A2X3KIQ6</accession>
<dbReference type="InterPro" id="IPR036866">
    <property type="entry name" value="RibonucZ/Hydroxyglut_hydro"/>
</dbReference>
<dbReference type="PANTHER" id="PTHR43694:SF1">
    <property type="entry name" value="RIBONUCLEASE J"/>
    <property type="match status" value="1"/>
</dbReference>
<protein>
    <recommendedName>
        <fullName evidence="1">Metallo-beta-lactamase domain-containing protein</fullName>
    </recommendedName>
</protein>
<keyword evidence="3" id="KW-1185">Reference proteome</keyword>